<dbReference type="EMBL" id="JAPDHZ010000002">
    <property type="protein sequence ID" value="MDG0789535.1"/>
    <property type="molecule type" value="Genomic_DNA"/>
</dbReference>
<dbReference type="RefSeq" id="WP_277563469.1">
    <property type="nucleotide sequence ID" value="NZ_JAPDHZ010000002.1"/>
</dbReference>
<name>A0A9X4KCX2_9BACL</name>
<protein>
    <submittedName>
        <fullName evidence="1">Uncharacterized protein</fullName>
    </submittedName>
</protein>
<evidence type="ECO:0000313" key="2">
    <source>
        <dbReference type="Proteomes" id="UP001153387"/>
    </source>
</evidence>
<proteinExistence type="predicted"/>
<keyword evidence="2" id="KW-1185">Reference proteome</keyword>
<gene>
    <name evidence="1" type="ORF">OMP38_00680</name>
</gene>
<organism evidence="1 2">
    <name type="scientific">Cohnella ginsengisoli</name>
    <dbReference type="NCBI Taxonomy" id="425004"/>
    <lineage>
        <taxon>Bacteria</taxon>
        <taxon>Bacillati</taxon>
        <taxon>Bacillota</taxon>
        <taxon>Bacilli</taxon>
        <taxon>Bacillales</taxon>
        <taxon>Paenibacillaceae</taxon>
        <taxon>Cohnella</taxon>
    </lineage>
</organism>
<dbReference type="AlphaFoldDB" id="A0A9X4KCX2"/>
<sequence length="59" mass="6702">MEMVAALPEYRPGDESILKQYKRVENFISASGVSTAELYRLNGNVEKQRELLVGGMKQR</sequence>
<dbReference type="Proteomes" id="UP001153387">
    <property type="component" value="Unassembled WGS sequence"/>
</dbReference>
<accession>A0A9X4KCX2</accession>
<reference evidence="1 2" key="1">
    <citation type="submission" date="2022-10" db="EMBL/GenBank/DDBJ databases">
        <title>Comparative genomic analysis of Cohnella hashimotonis sp. nov., isolated from the International Space Station.</title>
        <authorList>
            <person name="Simpson A."/>
            <person name="Venkateswaran K."/>
        </authorList>
    </citation>
    <scope>NUCLEOTIDE SEQUENCE [LARGE SCALE GENOMIC DNA]</scope>
    <source>
        <strain evidence="1 2">DSM 18997</strain>
    </source>
</reference>
<evidence type="ECO:0000313" key="1">
    <source>
        <dbReference type="EMBL" id="MDG0789535.1"/>
    </source>
</evidence>
<comment type="caution">
    <text evidence="1">The sequence shown here is derived from an EMBL/GenBank/DDBJ whole genome shotgun (WGS) entry which is preliminary data.</text>
</comment>